<dbReference type="EMBL" id="WHSC02000005">
    <property type="protein sequence ID" value="MDO6121685.1"/>
    <property type="molecule type" value="Genomic_DNA"/>
</dbReference>
<keyword evidence="10" id="KW-1185">Reference proteome</keyword>
<keyword evidence="5 7" id="KW-1133">Transmembrane helix</keyword>
<feature type="domain" description="Glycosyltransferase 2-like" evidence="8">
    <location>
        <begin position="6"/>
        <end position="172"/>
    </location>
</feature>
<dbReference type="Proteomes" id="UP001177080">
    <property type="component" value="Unassembled WGS sequence"/>
</dbReference>
<gene>
    <name evidence="9" type="ORF">GB928_010875</name>
</gene>
<organism evidence="9 10">
    <name type="scientific">Shinella curvata</name>
    <dbReference type="NCBI Taxonomy" id="1817964"/>
    <lineage>
        <taxon>Bacteria</taxon>
        <taxon>Pseudomonadati</taxon>
        <taxon>Pseudomonadota</taxon>
        <taxon>Alphaproteobacteria</taxon>
        <taxon>Hyphomicrobiales</taxon>
        <taxon>Rhizobiaceae</taxon>
        <taxon>Shinella</taxon>
    </lineage>
</organism>
<keyword evidence="4 7" id="KW-0812">Transmembrane</keyword>
<feature type="transmembrane region" description="Helical" evidence="7">
    <location>
        <begin position="236"/>
        <end position="257"/>
    </location>
</feature>
<evidence type="ECO:0000256" key="3">
    <source>
        <dbReference type="ARBA" id="ARBA00022679"/>
    </source>
</evidence>
<keyword evidence="6 7" id="KW-0472">Membrane</keyword>
<evidence type="ECO:0000313" key="9">
    <source>
        <dbReference type="EMBL" id="MDO6121685.1"/>
    </source>
</evidence>
<dbReference type="InterPro" id="IPR029044">
    <property type="entry name" value="Nucleotide-diphossugar_trans"/>
</dbReference>
<evidence type="ECO:0000256" key="4">
    <source>
        <dbReference type="ARBA" id="ARBA00022692"/>
    </source>
</evidence>
<feature type="transmembrane region" description="Helical" evidence="7">
    <location>
        <begin position="269"/>
        <end position="294"/>
    </location>
</feature>
<evidence type="ECO:0000256" key="2">
    <source>
        <dbReference type="ARBA" id="ARBA00022676"/>
    </source>
</evidence>
<reference evidence="9" key="1">
    <citation type="submission" date="2022-04" db="EMBL/GenBank/DDBJ databases">
        <title>Shinella lacus sp. nov., a novel member of the genus Shinella from water.</title>
        <authorList>
            <person name="Deng Y."/>
        </authorList>
    </citation>
    <scope>NUCLEOTIDE SEQUENCE</scope>
    <source>
        <strain evidence="9">JCM 31239</strain>
    </source>
</reference>
<dbReference type="RefSeq" id="WP_244762231.1">
    <property type="nucleotide sequence ID" value="NZ_JALJCJ010000005.1"/>
</dbReference>
<comment type="subcellular location">
    <subcellularLocation>
        <location evidence="1">Membrane</location>
        <topology evidence="1">Multi-pass membrane protein</topology>
    </subcellularLocation>
</comment>
<evidence type="ECO:0000313" key="10">
    <source>
        <dbReference type="Proteomes" id="UP001177080"/>
    </source>
</evidence>
<evidence type="ECO:0000256" key="1">
    <source>
        <dbReference type="ARBA" id="ARBA00004141"/>
    </source>
</evidence>
<evidence type="ECO:0000256" key="7">
    <source>
        <dbReference type="SAM" id="Phobius"/>
    </source>
</evidence>
<dbReference type="InterPro" id="IPR050256">
    <property type="entry name" value="Glycosyltransferase_2"/>
</dbReference>
<accession>A0ABT8XEQ1</accession>
<dbReference type="PANTHER" id="PTHR48090">
    <property type="entry name" value="UNDECAPRENYL-PHOSPHATE 4-DEOXY-4-FORMAMIDO-L-ARABINOSE TRANSFERASE-RELATED"/>
    <property type="match status" value="1"/>
</dbReference>
<sequence>MSTIAIVVPIYNEAENLPALVERLNLIAARLSDEHGVTTSYVFIDDGSRDSSFDLLAGTDFQGRAVRLLQFSRNFGKEAALSAGIEAALDADAVVMMDADLQHPPELVLDLVRIWHAEGIDSVYAYKEDRRASEGWLKSALTGGFYWIINRGTRFDITQNAGDFRLINRRFADALRRLPESERFMKGLYGWVGFRQRGVPMTPPPRQHGVSSFNAWRLVALSFDAMTSFTTAPLRLMGLAGLFIAGLSALYGLYIVIERLFFMSGGIGISSVLALVSFFGGIQMIFLGLLGEYIGKTVLEAKRRPAYLLAQDVTLDAHTQTAGDKAKDNQASP</sequence>
<dbReference type="Pfam" id="PF00535">
    <property type="entry name" value="Glycos_transf_2"/>
    <property type="match status" value="1"/>
</dbReference>
<evidence type="ECO:0000256" key="6">
    <source>
        <dbReference type="ARBA" id="ARBA00023136"/>
    </source>
</evidence>
<dbReference type="PANTHER" id="PTHR48090:SF1">
    <property type="entry name" value="PROPHAGE BACTOPRENOL GLUCOSYL TRANSFERASE HOMOLOG"/>
    <property type="match status" value="1"/>
</dbReference>
<dbReference type="InterPro" id="IPR001173">
    <property type="entry name" value="Glyco_trans_2-like"/>
</dbReference>
<dbReference type="CDD" id="cd04187">
    <property type="entry name" value="DPM1_like_bac"/>
    <property type="match status" value="1"/>
</dbReference>
<evidence type="ECO:0000256" key="5">
    <source>
        <dbReference type="ARBA" id="ARBA00022989"/>
    </source>
</evidence>
<dbReference type="Gene3D" id="3.90.550.10">
    <property type="entry name" value="Spore Coat Polysaccharide Biosynthesis Protein SpsA, Chain A"/>
    <property type="match status" value="1"/>
</dbReference>
<dbReference type="SUPFAM" id="SSF53448">
    <property type="entry name" value="Nucleotide-diphospho-sugar transferases"/>
    <property type="match status" value="1"/>
</dbReference>
<keyword evidence="3" id="KW-0808">Transferase</keyword>
<name>A0ABT8XEQ1_9HYPH</name>
<protein>
    <submittedName>
        <fullName evidence="9">Glycosyltransferase family 2 protein</fullName>
    </submittedName>
</protein>
<keyword evidence="2" id="KW-0328">Glycosyltransferase</keyword>
<evidence type="ECO:0000259" key="8">
    <source>
        <dbReference type="Pfam" id="PF00535"/>
    </source>
</evidence>
<comment type="caution">
    <text evidence="9">The sequence shown here is derived from an EMBL/GenBank/DDBJ whole genome shotgun (WGS) entry which is preliminary data.</text>
</comment>
<proteinExistence type="predicted"/>